<feature type="chain" id="PRO_5037340779" evidence="1">
    <location>
        <begin position="19"/>
        <end position="174"/>
    </location>
</feature>
<feature type="signal peptide" evidence="1">
    <location>
        <begin position="1"/>
        <end position="18"/>
    </location>
</feature>
<evidence type="ECO:0000313" key="2">
    <source>
        <dbReference type="Proteomes" id="UP000887566"/>
    </source>
</evidence>
<sequence>MFVKRIVALLLLALLARASFDFEKNDNEESIEDENVQSEWLSLPDDDAELAVTETAPQCGDEDDLFPESGLEDMPEDTEALICEREELCPTCPKPKPHCKMCCKIGAMFGKAVKKGKCPFIQCRNFYLTFYKQHKKCIKKPKVCGFFFVKCCVRQHHKDIYAPQEEYDQNQIEN</sequence>
<reference evidence="3" key="1">
    <citation type="submission" date="2022-11" db="UniProtKB">
        <authorList>
            <consortium name="WormBaseParasite"/>
        </authorList>
    </citation>
    <scope>IDENTIFICATION</scope>
</reference>
<protein>
    <submittedName>
        <fullName evidence="3">Uncharacterized protein</fullName>
    </submittedName>
</protein>
<name>A0A914WID3_9BILA</name>
<accession>A0A914WID3</accession>
<organism evidence="2 3">
    <name type="scientific">Plectus sambesii</name>
    <dbReference type="NCBI Taxonomy" id="2011161"/>
    <lineage>
        <taxon>Eukaryota</taxon>
        <taxon>Metazoa</taxon>
        <taxon>Ecdysozoa</taxon>
        <taxon>Nematoda</taxon>
        <taxon>Chromadorea</taxon>
        <taxon>Plectida</taxon>
        <taxon>Plectina</taxon>
        <taxon>Plectoidea</taxon>
        <taxon>Plectidae</taxon>
        <taxon>Plectus</taxon>
    </lineage>
</organism>
<proteinExistence type="predicted"/>
<keyword evidence="2" id="KW-1185">Reference proteome</keyword>
<dbReference type="Proteomes" id="UP000887566">
    <property type="component" value="Unplaced"/>
</dbReference>
<dbReference type="WBParaSite" id="PSAMB.scaffold4334size14981.g24057.t1">
    <property type="protein sequence ID" value="PSAMB.scaffold4334size14981.g24057.t1"/>
    <property type="gene ID" value="PSAMB.scaffold4334size14981.g24057"/>
</dbReference>
<dbReference type="AlphaFoldDB" id="A0A914WID3"/>
<keyword evidence="1" id="KW-0732">Signal</keyword>
<evidence type="ECO:0000256" key="1">
    <source>
        <dbReference type="SAM" id="SignalP"/>
    </source>
</evidence>
<evidence type="ECO:0000313" key="3">
    <source>
        <dbReference type="WBParaSite" id="PSAMB.scaffold4334size14981.g24057.t1"/>
    </source>
</evidence>